<protein>
    <submittedName>
        <fullName evidence="8">Phosphotransferase</fullName>
    </submittedName>
</protein>
<evidence type="ECO:0000256" key="6">
    <source>
        <dbReference type="ARBA" id="ARBA00023251"/>
    </source>
</evidence>
<dbReference type="InterPro" id="IPR024165">
    <property type="entry name" value="Kan/Strep_kinase"/>
</dbReference>
<evidence type="ECO:0000259" key="7">
    <source>
        <dbReference type="Pfam" id="PF01636"/>
    </source>
</evidence>
<evidence type="ECO:0000256" key="5">
    <source>
        <dbReference type="ARBA" id="ARBA00022840"/>
    </source>
</evidence>
<evidence type="ECO:0000313" key="8">
    <source>
        <dbReference type="EMBL" id="QIS21436.1"/>
    </source>
</evidence>
<dbReference type="AlphaFoldDB" id="A0A6G9Z8D7"/>
<dbReference type="InterPro" id="IPR011009">
    <property type="entry name" value="Kinase-like_dom_sf"/>
</dbReference>
<evidence type="ECO:0000256" key="4">
    <source>
        <dbReference type="ARBA" id="ARBA00022777"/>
    </source>
</evidence>
<feature type="domain" description="Aminoglycoside phosphotransferase" evidence="7">
    <location>
        <begin position="61"/>
        <end position="242"/>
    </location>
</feature>
<dbReference type="GO" id="GO:0016301">
    <property type="term" value="F:kinase activity"/>
    <property type="evidence" value="ECO:0007669"/>
    <property type="project" value="UniProtKB-KW"/>
</dbReference>
<dbReference type="Pfam" id="PF01636">
    <property type="entry name" value="APH"/>
    <property type="match status" value="1"/>
</dbReference>
<keyword evidence="5" id="KW-0067">ATP-binding</keyword>
<keyword evidence="3" id="KW-0547">Nucleotide-binding</keyword>
<keyword evidence="4" id="KW-0418">Kinase</keyword>
<evidence type="ECO:0000313" key="9">
    <source>
        <dbReference type="Proteomes" id="UP000500953"/>
    </source>
</evidence>
<dbReference type="EMBL" id="CP046173">
    <property type="protein sequence ID" value="QIS21436.1"/>
    <property type="molecule type" value="Genomic_DNA"/>
</dbReference>
<reference evidence="8 9" key="1">
    <citation type="journal article" date="2019" name="ACS Chem. Biol.">
        <title>Identification and Mobilization of a Cryptic Antibiotic Biosynthesis Gene Locus from a Human-Pathogenic Nocardia Isolate.</title>
        <authorList>
            <person name="Herisse M."/>
            <person name="Ishida K."/>
            <person name="Porter J.L."/>
            <person name="Howden B."/>
            <person name="Hertweck C."/>
            <person name="Stinear T.P."/>
            <person name="Pidot S.J."/>
        </authorList>
    </citation>
    <scope>NUCLEOTIDE SEQUENCE [LARGE SCALE GENOMIC DNA]</scope>
    <source>
        <strain evidence="8 9">AUSMDU00012715</strain>
    </source>
</reference>
<proteinExistence type="inferred from homology"/>
<dbReference type="Proteomes" id="UP000500953">
    <property type="component" value="Chromosome"/>
</dbReference>
<evidence type="ECO:0000256" key="2">
    <source>
        <dbReference type="ARBA" id="ARBA00022679"/>
    </source>
</evidence>
<comment type="similarity">
    <text evidence="1">Belongs to the aminoglycoside phosphotransferase family.</text>
</comment>
<dbReference type="GO" id="GO:0016773">
    <property type="term" value="F:phosphotransferase activity, alcohol group as acceptor"/>
    <property type="evidence" value="ECO:0007669"/>
    <property type="project" value="InterPro"/>
</dbReference>
<name>A0A6G9Z8D7_9NOCA</name>
<dbReference type="GO" id="GO:0046677">
    <property type="term" value="P:response to antibiotic"/>
    <property type="evidence" value="ECO:0007669"/>
    <property type="project" value="UniProtKB-KW"/>
</dbReference>
<sequence>MCLASAGSRMPEENPDIALPPGIIAVLGDSPTRSRDHEGRSGSVEFVDGGFWMKRGPAAVAEQPRLNWLAGKGIPVPPIVAFEQDVLILADIGAPSLSAAADESVGATLGTVLRRLHAIPIAECPFDGRLDVVLERARHQVEQGLVDPEDMDNDHYGLTPEQVLDRLYAERPEETDLVVAHGDYTSGNVLRGGIVLDVGALGIADRYRDLALARRDLLDHHGPGQVEEFFAAYGLTDPDPVRLDYYRLLDELF</sequence>
<keyword evidence="6" id="KW-0046">Antibiotic resistance</keyword>
<organism evidence="8 9">
    <name type="scientific">Nocardia terpenica</name>
    <dbReference type="NCBI Taxonomy" id="455432"/>
    <lineage>
        <taxon>Bacteria</taxon>
        <taxon>Bacillati</taxon>
        <taxon>Actinomycetota</taxon>
        <taxon>Actinomycetes</taxon>
        <taxon>Mycobacteriales</taxon>
        <taxon>Nocardiaceae</taxon>
        <taxon>Nocardia</taxon>
    </lineage>
</organism>
<keyword evidence="2 8" id="KW-0808">Transferase</keyword>
<accession>A0A6G9Z8D7</accession>
<dbReference type="SUPFAM" id="SSF56112">
    <property type="entry name" value="Protein kinase-like (PK-like)"/>
    <property type="match status" value="1"/>
</dbReference>
<dbReference type="InterPro" id="IPR002575">
    <property type="entry name" value="Aminoglycoside_PTrfase"/>
</dbReference>
<gene>
    <name evidence="8" type="ORF">F6W96_26985</name>
</gene>
<dbReference type="Gene3D" id="3.90.1200.10">
    <property type="match status" value="1"/>
</dbReference>
<dbReference type="CDD" id="cd05150">
    <property type="entry name" value="APH"/>
    <property type="match status" value="1"/>
</dbReference>
<evidence type="ECO:0000256" key="1">
    <source>
        <dbReference type="ARBA" id="ARBA00006219"/>
    </source>
</evidence>
<dbReference type="GO" id="GO:0005524">
    <property type="term" value="F:ATP binding"/>
    <property type="evidence" value="ECO:0007669"/>
    <property type="project" value="UniProtKB-KW"/>
</dbReference>
<evidence type="ECO:0000256" key="3">
    <source>
        <dbReference type="ARBA" id="ARBA00022741"/>
    </source>
</evidence>